<dbReference type="InterPro" id="IPR038765">
    <property type="entry name" value="Papain-like_cys_pep_sf"/>
</dbReference>
<dbReference type="OrthoDB" id="6287070at2759"/>
<evidence type="ECO:0000259" key="2">
    <source>
        <dbReference type="PROSITE" id="PS50235"/>
    </source>
</evidence>
<dbReference type="Proteomes" id="UP000000707">
    <property type="component" value="Unassembled WGS sequence"/>
</dbReference>
<dbReference type="Pfam" id="PF00443">
    <property type="entry name" value="UCH"/>
    <property type="match status" value="1"/>
</dbReference>
<feature type="compositionally biased region" description="Polar residues" evidence="1">
    <location>
        <begin position="622"/>
        <end position="662"/>
    </location>
</feature>
<dbReference type="GO" id="GO:0016579">
    <property type="term" value="P:protein deubiquitination"/>
    <property type="evidence" value="ECO:0007669"/>
    <property type="project" value="InterPro"/>
</dbReference>
<dbReference type="eggNOG" id="ENOG502QWTH">
    <property type="taxonomic scope" value="Eukaryota"/>
</dbReference>
<evidence type="ECO:0000256" key="1">
    <source>
        <dbReference type="SAM" id="MobiDB-lite"/>
    </source>
</evidence>
<dbReference type="AlphaFoldDB" id="G3B9X1"/>
<keyword evidence="4" id="KW-1185">Reference proteome</keyword>
<organism evidence="4">
    <name type="scientific">Candida tenuis (strain ATCC 10573 / BCRC 21748 / CBS 615 / JCM 9827 / NBRC 10315 / NRRL Y-1498 / VKM Y-70)</name>
    <name type="common">Yeast</name>
    <name type="synonym">Yamadazyma tenuis</name>
    <dbReference type="NCBI Taxonomy" id="590646"/>
    <lineage>
        <taxon>Eukaryota</taxon>
        <taxon>Fungi</taxon>
        <taxon>Dikarya</taxon>
        <taxon>Ascomycota</taxon>
        <taxon>Saccharomycotina</taxon>
        <taxon>Pichiomycetes</taxon>
        <taxon>Debaryomycetaceae</taxon>
        <taxon>Yamadazyma</taxon>
    </lineage>
</organism>
<name>G3B9X1_CANTC</name>
<feature type="region of interest" description="Disordered" evidence="1">
    <location>
        <begin position="622"/>
        <end position="679"/>
    </location>
</feature>
<dbReference type="InterPro" id="IPR028889">
    <property type="entry name" value="USP"/>
</dbReference>
<dbReference type="PROSITE" id="PS50235">
    <property type="entry name" value="USP_3"/>
    <property type="match status" value="1"/>
</dbReference>
<dbReference type="InterPro" id="IPR001394">
    <property type="entry name" value="Peptidase_C19_UCH"/>
</dbReference>
<accession>G3B9X1</accession>
<dbReference type="EMBL" id="GL996527">
    <property type="protein sequence ID" value="EGV61347.1"/>
    <property type="molecule type" value="Genomic_DNA"/>
</dbReference>
<dbReference type="STRING" id="590646.G3B9X1"/>
<dbReference type="HOGENOM" id="CLU_017969_0_0_1"/>
<reference evidence="3 4" key="1">
    <citation type="journal article" date="2011" name="Proc. Natl. Acad. Sci. U.S.A.">
        <title>Comparative genomics of xylose-fermenting fungi for enhanced biofuel production.</title>
        <authorList>
            <person name="Wohlbach D.J."/>
            <person name="Kuo A."/>
            <person name="Sato T.K."/>
            <person name="Potts K.M."/>
            <person name="Salamov A.A."/>
            <person name="LaButti K.M."/>
            <person name="Sun H."/>
            <person name="Clum A."/>
            <person name="Pangilinan J.L."/>
            <person name="Lindquist E.A."/>
            <person name="Lucas S."/>
            <person name="Lapidus A."/>
            <person name="Jin M."/>
            <person name="Gunawan C."/>
            <person name="Balan V."/>
            <person name="Dale B.E."/>
            <person name="Jeffries T.W."/>
            <person name="Zinkel R."/>
            <person name="Barry K.W."/>
            <person name="Grigoriev I.V."/>
            <person name="Gasch A.P."/>
        </authorList>
    </citation>
    <scope>NUCLEOTIDE SEQUENCE [LARGE SCALE GENOMIC DNA]</scope>
    <source>
        <strain evidence="4">ATCC 10573 / BCRC 21748 / CBS 615 / JCM 9827 / NBRC 10315 / NRRL Y-1498 / VKM Y-70</strain>
    </source>
</reference>
<gene>
    <name evidence="3" type="ORF">CANTEDRAFT_123876</name>
</gene>
<feature type="domain" description="USP" evidence="2">
    <location>
        <begin position="95"/>
        <end position="499"/>
    </location>
</feature>
<sequence>MSDSFWARHVEICTKINGKRYPVPSSVVNSLLKSFDQRNLPRPSTTQIQALMNSPSANGEASKAYTLIRYYQVSQQGLFVTNENTDKFGTTIKYTGAENWESVMCYMDALLFAMFANLDSFEPMLFLSNQSQNILVNRLSNLLRVYVNLLRTGNLIKTDLTIRICETLHQLGFTEAMSHKQQDASPLFEFLAETLSMPLLTFKIDIQHGGKFNEEDDRKYSKERMLFVSIPEVVSGESNNENEILLEECLEHYFNNSINVKRELERRATMESSKNHKPFTEMIETVEDPTELTHESGSISKGSSRIQVRTRSSTLSIWTVNDNEPNSKPKEVSLPAWMFLRLLPFYTDDNDVSVSENGKTDSIAKGSREFAKRRPVLPICLKRYSFENKRANRSQVKVIIPPVINLPSFVADENDDNKTSHNYKLILESAICHRGTSTTSGHFVAAVRRNYQRVNETDDESYCAEWYLYDDLHKPKVVEKSFKEIFNTEWPYILFYRLISYEESESSANSIRSGQSSTNSPRVIIPQGSKSKYWQEDTLSPILSASNSPSFKSESAIDSLNKSLTNMSANSEGGSDTAPPESKHVDIRDRYYWYIPDSNMDYYKEDSLSKVSTRRTSFTAPFRKNSQWSETSATNTKSETSAINTKSPTVDTKSQETPSPSGSMWRFKSKNKSKSPPLETHEIESMVSHMSLTNPEPHIETITDVHSNPERSKIDTRHHHHILHRHNHDEINNSYKRSRSMREAYRKEKCIIC</sequence>
<protein>
    <recommendedName>
        <fullName evidence="2">USP domain-containing protein</fullName>
    </recommendedName>
</protein>
<dbReference type="Gene3D" id="3.90.70.10">
    <property type="entry name" value="Cysteine proteinases"/>
    <property type="match status" value="1"/>
</dbReference>
<proteinExistence type="predicted"/>
<dbReference type="SUPFAM" id="SSF54001">
    <property type="entry name" value="Cysteine proteinases"/>
    <property type="match status" value="1"/>
</dbReference>
<dbReference type="GO" id="GO:0004843">
    <property type="term" value="F:cysteine-type deubiquitinase activity"/>
    <property type="evidence" value="ECO:0007669"/>
    <property type="project" value="InterPro"/>
</dbReference>
<evidence type="ECO:0000313" key="4">
    <source>
        <dbReference type="Proteomes" id="UP000000707"/>
    </source>
</evidence>
<evidence type="ECO:0000313" key="3">
    <source>
        <dbReference type="EMBL" id="EGV61347.1"/>
    </source>
</evidence>